<organism evidence="8 9">
    <name type="scientific">Pseudomonas graminis</name>
    <dbReference type="NCBI Taxonomy" id="158627"/>
    <lineage>
        <taxon>Bacteria</taxon>
        <taxon>Pseudomonadati</taxon>
        <taxon>Pseudomonadota</taxon>
        <taxon>Gammaproteobacteria</taxon>
        <taxon>Pseudomonadales</taxon>
        <taxon>Pseudomonadaceae</taxon>
        <taxon>Pseudomonas</taxon>
    </lineage>
</organism>
<comment type="subcellular location">
    <subcellularLocation>
        <location evidence="1">Cell membrane</location>
        <topology evidence="1">Multi-pass membrane protein</topology>
    </subcellularLocation>
</comment>
<feature type="transmembrane region" description="Helical" evidence="6">
    <location>
        <begin position="244"/>
        <end position="264"/>
    </location>
</feature>
<dbReference type="InterPro" id="IPR011701">
    <property type="entry name" value="MFS"/>
</dbReference>
<evidence type="ECO:0000256" key="2">
    <source>
        <dbReference type="ARBA" id="ARBA00022475"/>
    </source>
</evidence>
<feature type="transmembrane region" description="Helical" evidence="6">
    <location>
        <begin position="207"/>
        <end position="232"/>
    </location>
</feature>
<dbReference type="PANTHER" id="PTHR43124:SF3">
    <property type="entry name" value="CHLORAMPHENICOL EFFLUX PUMP RV0191"/>
    <property type="match status" value="1"/>
</dbReference>
<protein>
    <recommendedName>
        <fullName evidence="7">Major facilitator superfamily (MFS) profile domain-containing protein</fullName>
    </recommendedName>
</protein>
<evidence type="ECO:0000256" key="3">
    <source>
        <dbReference type="ARBA" id="ARBA00022692"/>
    </source>
</evidence>
<dbReference type="SUPFAM" id="SSF103473">
    <property type="entry name" value="MFS general substrate transporter"/>
    <property type="match status" value="1"/>
</dbReference>
<keyword evidence="5 6" id="KW-0472">Membrane</keyword>
<keyword evidence="3 6" id="KW-0812">Transmembrane</keyword>
<dbReference type="OrthoDB" id="8708623at2"/>
<keyword evidence="2" id="KW-1003">Cell membrane</keyword>
<dbReference type="RefSeq" id="WP_065986031.1">
    <property type="nucleotide sequence ID" value="NZ_MDEN01000038.1"/>
</dbReference>
<evidence type="ECO:0000256" key="1">
    <source>
        <dbReference type="ARBA" id="ARBA00004651"/>
    </source>
</evidence>
<feature type="transmembrane region" description="Helical" evidence="6">
    <location>
        <begin position="12"/>
        <end position="34"/>
    </location>
</feature>
<gene>
    <name evidence="8" type="ORF">BBI10_00305</name>
</gene>
<feature type="transmembrane region" description="Helical" evidence="6">
    <location>
        <begin position="46"/>
        <end position="66"/>
    </location>
</feature>
<accession>A0A1C2EG44</accession>
<dbReference type="PROSITE" id="PS50850">
    <property type="entry name" value="MFS"/>
    <property type="match status" value="1"/>
</dbReference>
<proteinExistence type="predicted"/>
<dbReference type="PANTHER" id="PTHR43124">
    <property type="entry name" value="PURINE EFFLUX PUMP PBUE"/>
    <property type="match status" value="1"/>
</dbReference>
<feature type="transmembrane region" description="Helical" evidence="6">
    <location>
        <begin position="166"/>
        <end position="186"/>
    </location>
</feature>
<sequence>MTSHTSTPSALAAFTLLAIACLTIMVGCVIVPGLPRIAEELGIDHGVGLLVTLPALGVVLFGPIAGRLVDRFGLYNSLMAGLIAYGALGMAGAAIHGPWAVYTDRLCLGAATAVIMSSGTGLISALYTGSARLTMIARQGMSIELGGVVFLFIGGLLATIGWAWPFVLYLVAWIFAAMLFCFVPRLQHSPQERGDEGGRDAAVPQSLKIVFTAAVMSMLCFFTGIIVLPIALRELGLNEAQTGYFLSFISLIAVGAAAMMPRFVNRIGEHRTIAIAFACKRSVKSP</sequence>
<keyword evidence="4 6" id="KW-1133">Transmembrane helix</keyword>
<name>A0A1C2EG44_9PSED</name>
<comment type="caution">
    <text evidence="8">The sequence shown here is derived from an EMBL/GenBank/DDBJ whole genome shotgun (WGS) entry which is preliminary data.</text>
</comment>
<dbReference type="InterPro" id="IPR020846">
    <property type="entry name" value="MFS_dom"/>
</dbReference>
<evidence type="ECO:0000313" key="9">
    <source>
        <dbReference type="Proteomes" id="UP000095143"/>
    </source>
</evidence>
<dbReference type="Proteomes" id="UP000095143">
    <property type="component" value="Unassembled WGS sequence"/>
</dbReference>
<dbReference type="GO" id="GO:0022857">
    <property type="term" value="F:transmembrane transporter activity"/>
    <property type="evidence" value="ECO:0007669"/>
    <property type="project" value="InterPro"/>
</dbReference>
<dbReference type="GO" id="GO:0005886">
    <property type="term" value="C:plasma membrane"/>
    <property type="evidence" value="ECO:0007669"/>
    <property type="project" value="UniProtKB-SubCell"/>
</dbReference>
<feature type="domain" description="Major facilitator superfamily (MFS) profile" evidence="7">
    <location>
        <begin position="9"/>
        <end position="286"/>
    </location>
</feature>
<dbReference type="InterPro" id="IPR050189">
    <property type="entry name" value="MFS_Efflux_Transporters"/>
</dbReference>
<evidence type="ECO:0000256" key="6">
    <source>
        <dbReference type="SAM" id="Phobius"/>
    </source>
</evidence>
<reference evidence="8 9" key="1">
    <citation type="submission" date="2016-08" db="EMBL/GenBank/DDBJ databases">
        <title>Whole genome sequence of Pseudomonas graminis strain UASWS1507, a potential biological control agent for agriculture.</title>
        <authorList>
            <person name="Crovadore J."/>
            <person name="Calmin G."/>
            <person name="Chablais R."/>
            <person name="Cochard B."/>
            <person name="Lefort F."/>
        </authorList>
    </citation>
    <scope>NUCLEOTIDE SEQUENCE [LARGE SCALE GENOMIC DNA]</scope>
    <source>
        <strain evidence="8 9">UASWS1507</strain>
    </source>
</reference>
<dbReference type="Pfam" id="PF07690">
    <property type="entry name" value="MFS_1"/>
    <property type="match status" value="1"/>
</dbReference>
<evidence type="ECO:0000259" key="7">
    <source>
        <dbReference type="PROSITE" id="PS50850"/>
    </source>
</evidence>
<feature type="transmembrane region" description="Helical" evidence="6">
    <location>
        <begin position="108"/>
        <end position="129"/>
    </location>
</feature>
<dbReference type="EMBL" id="MDEN01000038">
    <property type="protein sequence ID" value="OCX25915.1"/>
    <property type="molecule type" value="Genomic_DNA"/>
</dbReference>
<dbReference type="InterPro" id="IPR036259">
    <property type="entry name" value="MFS_trans_sf"/>
</dbReference>
<dbReference type="AlphaFoldDB" id="A0A1C2EG44"/>
<evidence type="ECO:0000256" key="4">
    <source>
        <dbReference type="ARBA" id="ARBA00022989"/>
    </source>
</evidence>
<feature type="transmembrane region" description="Helical" evidence="6">
    <location>
        <begin position="141"/>
        <end position="160"/>
    </location>
</feature>
<evidence type="ECO:0000256" key="5">
    <source>
        <dbReference type="ARBA" id="ARBA00023136"/>
    </source>
</evidence>
<feature type="transmembrane region" description="Helical" evidence="6">
    <location>
        <begin position="78"/>
        <end position="102"/>
    </location>
</feature>
<dbReference type="Gene3D" id="1.20.1250.20">
    <property type="entry name" value="MFS general substrate transporter like domains"/>
    <property type="match status" value="1"/>
</dbReference>
<evidence type="ECO:0000313" key="8">
    <source>
        <dbReference type="EMBL" id="OCX25915.1"/>
    </source>
</evidence>